<keyword evidence="1" id="KW-1133">Transmembrane helix</keyword>
<name>A0AAV7C6T9_ENGPU</name>
<feature type="signal peptide" evidence="2">
    <location>
        <begin position="1"/>
        <end position="22"/>
    </location>
</feature>
<keyword evidence="6" id="KW-1185">Reference proteome</keyword>
<feature type="transmembrane region" description="Helical" evidence="1">
    <location>
        <begin position="224"/>
        <end position="247"/>
    </location>
</feature>
<dbReference type="Pfam" id="PF01108">
    <property type="entry name" value="Tissue_fac"/>
    <property type="match status" value="1"/>
</dbReference>
<comment type="caution">
    <text evidence="5">The sequence shown here is derived from an EMBL/GenBank/DDBJ whole genome shotgun (WGS) entry which is preliminary data.</text>
</comment>
<dbReference type="EMBL" id="WNYA01000003">
    <property type="protein sequence ID" value="KAG8580336.1"/>
    <property type="molecule type" value="Genomic_DNA"/>
</dbReference>
<proteinExistence type="predicted"/>
<evidence type="ECO:0000313" key="5">
    <source>
        <dbReference type="EMBL" id="KAG8580336.1"/>
    </source>
</evidence>
<dbReference type="InterPro" id="IPR050650">
    <property type="entry name" value="Type-II_Cytokine-TF_Rcpt"/>
</dbReference>
<reference evidence="5" key="1">
    <citation type="thesis" date="2020" institute="ProQuest LLC" country="789 East Eisenhower Parkway, Ann Arbor, MI, USA">
        <title>Comparative Genomics and Chromosome Evolution.</title>
        <authorList>
            <person name="Mudd A.B."/>
        </authorList>
    </citation>
    <scope>NUCLEOTIDE SEQUENCE</scope>
    <source>
        <strain evidence="5">237g6f4</strain>
        <tissue evidence="5">Blood</tissue>
    </source>
</reference>
<feature type="domain" description="Fibronectin type-III" evidence="3">
    <location>
        <begin position="14"/>
        <end position="115"/>
    </location>
</feature>
<keyword evidence="2" id="KW-0732">Signal</keyword>
<dbReference type="InterPro" id="IPR003961">
    <property type="entry name" value="FN3_dom"/>
</dbReference>
<dbReference type="InterPro" id="IPR015373">
    <property type="entry name" value="Interferon/interleukin_rcp_dom"/>
</dbReference>
<dbReference type="PANTHER" id="PTHR20859:SF48">
    <property type="entry name" value="INTERLEUKIN-20 RECEPTOR SUBUNIT BETA"/>
    <property type="match status" value="1"/>
</dbReference>
<evidence type="ECO:0000259" key="4">
    <source>
        <dbReference type="Pfam" id="PF09294"/>
    </source>
</evidence>
<dbReference type="Proteomes" id="UP000824782">
    <property type="component" value="Unassembled WGS sequence"/>
</dbReference>
<keyword evidence="1" id="KW-0472">Membrane</keyword>
<dbReference type="Gene3D" id="2.60.40.10">
    <property type="entry name" value="Immunoglobulins"/>
    <property type="match status" value="2"/>
</dbReference>
<evidence type="ECO:0000256" key="2">
    <source>
        <dbReference type="SAM" id="SignalP"/>
    </source>
</evidence>
<evidence type="ECO:0000256" key="1">
    <source>
        <dbReference type="SAM" id="Phobius"/>
    </source>
</evidence>
<feature type="domain" description="Interferon/interleukin receptor" evidence="4">
    <location>
        <begin position="145"/>
        <end position="217"/>
    </location>
</feature>
<dbReference type="InterPro" id="IPR013783">
    <property type="entry name" value="Ig-like_fold"/>
</dbReference>
<dbReference type="InterPro" id="IPR036116">
    <property type="entry name" value="FN3_sf"/>
</dbReference>
<organism evidence="5 6">
    <name type="scientific">Engystomops pustulosus</name>
    <name type="common">Tungara frog</name>
    <name type="synonym">Physalaemus pustulosus</name>
    <dbReference type="NCBI Taxonomy" id="76066"/>
    <lineage>
        <taxon>Eukaryota</taxon>
        <taxon>Metazoa</taxon>
        <taxon>Chordata</taxon>
        <taxon>Craniata</taxon>
        <taxon>Vertebrata</taxon>
        <taxon>Euteleostomi</taxon>
        <taxon>Amphibia</taxon>
        <taxon>Batrachia</taxon>
        <taxon>Anura</taxon>
        <taxon>Neobatrachia</taxon>
        <taxon>Hyloidea</taxon>
        <taxon>Leptodactylidae</taxon>
        <taxon>Leiuperinae</taxon>
        <taxon>Engystomops</taxon>
    </lineage>
</organism>
<dbReference type="GO" id="GO:0004896">
    <property type="term" value="F:cytokine receptor activity"/>
    <property type="evidence" value="ECO:0007669"/>
    <property type="project" value="TreeGrafter"/>
</dbReference>
<dbReference type="PANTHER" id="PTHR20859">
    <property type="entry name" value="INTERFERON/INTERLEUKIN RECEPTOR"/>
    <property type="match status" value="1"/>
</dbReference>
<dbReference type="EMBL" id="WNYA01000003">
    <property type="protein sequence ID" value="KAG8580335.1"/>
    <property type="molecule type" value="Genomic_DNA"/>
</dbReference>
<evidence type="ECO:0000313" key="6">
    <source>
        <dbReference type="Proteomes" id="UP000824782"/>
    </source>
</evidence>
<gene>
    <name evidence="5" type="ORF">GDO81_007253</name>
</gene>
<dbReference type="SUPFAM" id="SSF49265">
    <property type="entry name" value="Fibronectin type III"/>
    <property type="match status" value="2"/>
</dbReference>
<dbReference type="GO" id="GO:0042015">
    <property type="term" value="F:interleukin-20 binding"/>
    <property type="evidence" value="ECO:0007669"/>
    <property type="project" value="TreeGrafter"/>
</dbReference>
<evidence type="ECO:0000259" key="3">
    <source>
        <dbReference type="Pfam" id="PF01108"/>
    </source>
</evidence>
<protein>
    <submittedName>
        <fullName evidence="5">Uncharacterized protein</fullName>
    </submittedName>
</protein>
<feature type="chain" id="PRO_5044715740" evidence="2">
    <location>
        <begin position="23"/>
        <end position="312"/>
    </location>
</feature>
<dbReference type="GO" id="GO:0005886">
    <property type="term" value="C:plasma membrane"/>
    <property type="evidence" value="ECO:0007669"/>
    <property type="project" value="TreeGrafter"/>
</dbReference>
<dbReference type="AlphaFoldDB" id="A0AAV7C6T9"/>
<dbReference type="FunFam" id="2.60.40.10:FF:001006">
    <property type="entry name" value="Interleukin 20 receptor subunit beta"/>
    <property type="match status" value="1"/>
</dbReference>
<accession>A0AAV7C6T9</accession>
<keyword evidence="1" id="KW-0812">Transmembrane</keyword>
<sequence>MDMSRGCALQALLIVFITGSLADLQLLPSPVNISMVSINLKHTLYWDPVMVPGNVTYSVQTQGEFESRFVSHYWHEIKNCWNISARKCDVTQEVSTSVMYKFRVQTLVGDRLSAWAELDPPFNRRSTLLTLPKVELQVSELNLVAQIKDYGADFTFFIFYWKKGGEDDVNCITTSSYDVSTYLEKAEEGKEYCAEVIAYARPINRNSSRSDTVCVQVQGAKQSVVFITLLSIFGVVLVFVPIVLGVWKFAYVLRYYCCPDEDIPEMLKEPNMGQRMLRNSHSSEDSEEINNVELHEHRLLENSSFIVKMPKL</sequence>
<dbReference type="Pfam" id="PF09294">
    <property type="entry name" value="Interfer-bind"/>
    <property type="match status" value="1"/>
</dbReference>